<dbReference type="EnsemblMetazoa" id="XM_030978611">
    <property type="protein sequence ID" value="XP_030834471"/>
    <property type="gene ID" value="LOC115921281"/>
</dbReference>
<dbReference type="Pfam" id="PF01926">
    <property type="entry name" value="MMR_HSR1"/>
    <property type="match status" value="1"/>
</dbReference>
<evidence type="ECO:0000313" key="3">
    <source>
        <dbReference type="Proteomes" id="UP000007110"/>
    </source>
</evidence>
<reference evidence="3" key="1">
    <citation type="submission" date="2015-02" db="EMBL/GenBank/DDBJ databases">
        <title>Genome sequencing for Strongylocentrotus purpuratus.</title>
        <authorList>
            <person name="Murali S."/>
            <person name="Liu Y."/>
            <person name="Vee V."/>
            <person name="English A."/>
            <person name="Wang M."/>
            <person name="Skinner E."/>
            <person name="Han Y."/>
            <person name="Muzny D.M."/>
            <person name="Worley K.C."/>
            <person name="Gibbs R.A."/>
        </authorList>
    </citation>
    <scope>NUCLEOTIDE SEQUENCE</scope>
</reference>
<keyword evidence="3" id="KW-1185">Reference proteome</keyword>
<dbReference type="SUPFAM" id="SSF52540">
    <property type="entry name" value="P-loop containing nucleoside triphosphate hydrolases"/>
    <property type="match status" value="1"/>
</dbReference>
<dbReference type="InterPro" id="IPR027417">
    <property type="entry name" value="P-loop_NTPase"/>
</dbReference>
<dbReference type="RefSeq" id="XP_030834471.1">
    <property type="nucleotide sequence ID" value="XM_030978611.1"/>
</dbReference>
<organism evidence="2 3">
    <name type="scientific">Strongylocentrotus purpuratus</name>
    <name type="common">Purple sea urchin</name>
    <dbReference type="NCBI Taxonomy" id="7668"/>
    <lineage>
        <taxon>Eukaryota</taxon>
        <taxon>Metazoa</taxon>
        <taxon>Echinodermata</taxon>
        <taxon>Eleutherozoa</taxon>
        <taxon>Echinozoa</taxon>
        <taxon>Echinoidea</taxon>
        <taxon>Euechinoidea</taxon>
        <taxon>Echinacea</taxon>
        <taxon>Camarodonta</taxon>
        <taxon>Echinidea</taxon>
        <taxon>Strongylocentrotidae</taxon>
        <taxon>Strongylocentrotus</taxon>
    </lineage>
</organism>
<protein>
    <recommendedName>
        <fullName evidence="1">G domain-containing protein</fullName>
    </recommendedName>
</protein>
<accession>A0A7M7NCA2</accession>
<reference evidence="2" key="2">
    <citation type="submission" date="2021-01" db="UniProtKB">
        <authorList>
            <consortium name="EnsemblMetazoa"/>
        </authorList>
    </citation>
    <scope>IDENTIFICATION</scope>
</reference>
<dbReference type="Proteomes" id="UP000007110">
    <property type="component" value="Unassembled WGS sequence"/>
</dbReference>
<dbReference type="GeneID" id="115921281"/>
<dbReference type="GO" id="GO:0005525">
    <property type="term" value="F:GTP binding"/>
    <property type="evidence" value="ECO:0007669"/>
    <property type="project" value="InterPro"/>
</dbReference>
<dbReference type="InParanoid" id="A0A7M7NCA2"/>
<dbReference type="InterPro" id="IPR006073">
    <property type="entry name" value="GTP-bd"/>
</dbReference>
<dbReference type="Gene3D" id="3.40.50.300">
    <property type="entry name" value="P-loop containing nucleotide triphosphate hydrolases"/>
    <property type="match status" value="1"/>
</dbReference>
<dbReference type="KEGG" id="spu:115921281"/>
<evidence type="ECO:0000313" key="2">
    <source>
        <dbReference type="EnsemblMetazoa" id="XP_030834471"/>
    </source>
</evidence>
<dbReference type="AlphaFoldDB" id="A0A7M7NCA2"/>
<feature type="domain" description="G" evidence="1">
    <location>
        <begin position="23"/>
        <end position="117"/>
    </location>
</feature>
<proteinExistence type="predicted"/>
<sequence>MATPIEDAHSRVDTICDQESKTTVMFVGAPGAGKSSLINSLINIIDKDSRQKGINRYIPTAPSDMMGGHTLMREQVELTDALTIVDNRGWHDWEKEVALKELVAQINAQRAFVDDVDWEHGEEEEDILEIPLVIAEKISCVTIVFPHKLHLFDCVCF</sequence>
<name>A0A7M7NCA2_STRPU</name>
<evidence type="ECO:0000259" key="1">
    <source>
        <dbReference type="Pfam" id="PF01926"/>
    </source>
</evidence>